<dbReference type="EMBL" id="JAQZAO010000014">
    <property type="protein sequence ID" value="MDD7968624.1"/>
    <property type="molecule type" value="Genomic_DNA"/>
</dbReference>
<keyword evidence="2" id="KW-1133">Transmembrane helix</keyword>
<feature type="region of interest" description="Disordered" evidence="1">
    <location>
        <begin position="71"/>
        <end position="196"/>
    </location>
</feature>
<comment type="caution">
    <text evidence="3">The sequence shown here is derived from an EMBL/GenBank/DDBJ whole genome shotgun (WGS) entry which is preliminary data.</text>
</comment>
<feature type="compositionally biased region" description="Pro residues" evidence="1">
    <location>
        <begin position="76"/>
        <end position="96"/>
    </location>
</feature>
<reference evidence="3 4" key="1">
    <citation type="submission" date="2023-02" db="EMBL/GenBank/DDBJ databases">
        <title>Genome sequencing required for Actinomycetospora new species description.</title>
        <authorList>
            <person name="Saimee Y."/>
            <person name="Duangmal K."/>
        </authorList>
    </citation>
    <scope>NUCLEOTIDE SEQUENCE [LARGE SCALE GENOMIC DNA]</scope>
    <source>
        <strain evidence="3 4">DW7H6</strain>
    </source>
</reference>
<gene>
    <name evidence="3" type="ORF">PGB27_25035</name>
</gene>
<keyword evidence="4" id="KW-1185">Reference proteome</keyword>
<organism evidence="3 4">
    <name type="scientific">Actinomycetospora lemnae</name>
    <dbReference type="NCBI Taxonomy" id="3019891"/>
    <lineage>
        <taxon>Bacteria</taxon>
        <taxon>Bacillati</taxon>
        <taxon>Actinomycetota</taxon>
        <taxon>Actinomycetes</taxon>
        <taxon>Pseudonocardiales</taxon>
        <taxon>Pseudonocardiaceae</taxon>
        <taxon>Actinomycetospora</taxon>
    </lineage>
</organism>
<keyword evidence="2" id="KW-0812">Transmembrane</keyword>
<evidence type="ECO:0000313" key="3">
    <source>
        <dbReference type="EMBL" id="MDD7968624.1"/>
    </source>
</evidence>
<protein>
    <submittedName>
        <fullName evidence="3">DUF308 domain-containing protein</fullName>
    </submittedName>
</protein>
<accession>A0ABT5T0H8</accession>
<evidence type="ECO:0000313" key="4">
    <source>
        <dbReference type="Proteomes" id="UP001300763"/>
    </source>
</evidence>
<sequence>MTEPPDPPPTVATMRTIGIVWAVAGGLAILVGAVATVFAIVIFGVLALVLGVALIGIQDVRARSAIRASRTLTNAPAPPADPPRAGRPPRSTPGPPRSATAGPTPGPPDDPTGGPSDTGDDQGAEAAVGSTGSGSSGSSGPSGSDDAGGSGEDGDRDGSSGGPEVVEHDREGPWTGAAEAEDGTGVPNDPDARRDA</sequence>
<feature type="transmembrane region" description="Helical" evidence="2">
    <location>
        <begin position="12"/>
        <end position="31"/>
    </location>
</feature>
<dbReference type="RefSeq" id="WP_274203155.1">
    <property type="nucleotide sequence ID" value="NZ_JAQZAO010000014.1"/>
</dbReference>
<name>A0ABT5T0H8_9PSEU</name>
<evidence type="ECO:0000256" key="1">
    <source>
        <dbReference type="SAM" id="MobiDB-lite"/>
    </source>
</evidence>
<proteinExistence type="predicted"/>
<keyword evidence="2" id="KW-0472">Membrane</keyword>
<evidence type="ECO:0000256" key="2">
    <source>
        <dbReference type="SAM" id="Phobius"/>
    </source>
</evidence>
<dbReference type="Proteomes" id="UP001300763">
    <property type="component" value="Unassembled WGS sequence"/>
</dbReference>